<evidence type="ECO:0000313" key="2">
    <source>
        <dbReference type="EMBL" id="OXA55380.1"/>
    </source>
</evidence>
<accession>A0A226ED87</accession>
<feature type="signal peptide" evidence="1">
    <location>
        <begin position="1"/>
        <end position="31"/>
    </location>
</feature>
<organism evidence="2 3">
    <name type="scientific">Folsomia candida</name>
    <name type="common">Springtail</name>
    <dbReference type="NCBI Taxonomy" id="158441"/>
    <lineage>
        <taxon>Eukaryota</taxon>
        <taxon>Metazoa</taxon>
        <taxon>Ecdysozoa</taxon>
        <taxon>Arthropoda</taxon>
        <taxon>Hexapoda</taxon>
        <taxon>Collembola</taxon>
        <taxon>Entomobryomorpha</taxon>
        <taxon>Isotomoidea</taxon>
        <taxon>Isotomidae</taxon>
        <taxon>Proisotominae</taxon>
        <taxon>Folsomia</taxon>
    </lineage>
</organism>
<dbReference type="Proteomes" id="UP000198287">
    <property type="component" value="Unassembled WGS sequence"/>
</dbReference>
<dbReference type="AlphaFoldDB" id="A0A226ED87"/>
<comment type="caution">
    <text evidence="2">The sequence shown here is derived from an EMBL/GenBank/DDBJ whole genome shotgun (WGS) entry which is preliminary data.</text>
</comment>
<keyword evidence="1" id="KW-0732">Signal</keyword>
<evidence type="ECO:0000256" key="1">
    <source>
        <dbReference type="SAM" id="SignalP"/>
    </source>
</evidence>
<name>A0A226ED87_FOLCA</name>
<feature type="chain" id="PRO_5012985601" evidence="1">
    <location>
        <begin position="32"/>
        <end position="467"/>
    </location>
</feature>
<proteinExistence type="predicted"/>
<gene>
    <name evidence="2" type="ORF">Fcan01_08657</name>
</gene>
<protein>
    <submittedName>
        <fullName evidence="2">Uncharacterized protein</fullName>
    </submittedName>
</protein>
<reference evidence="2 3" key="1">
    <citation type="submission" date="2015-12" db="EMBL/GenBank/DDBJ databases">
        <title>The genome of Folsomia candida.</title>
        <authorList>
            <person name="Faddeeva A."/>
            <person name="Derks M.F."/>
            <person name="Anvar Y."/>
            <person name="Smit S."/>
            <person name="Van Straalen N."/>
            <person name="Roelofs D."/>
        </authorList>
    </citation>
    <scope>NUCLEOTIDE SEQUENCE [LARGE SCALE GENOMIC DNA]</scope>
    <source>
        <strain evidence="2 3">VU population</strain>
        <tissue evidence="2">Whole body</tissue>
    </source>
</reference>
<sequence>MAPISRPLFSTTTLATFVLLLVTVQVGDVSPQLYTYLEDLAKIWDLPLFNIDPDNIDLDRNQGDVNDNIEKFRLVTCLAKVPAVATNSFHDGKWMMEWYDFFRSDHEGNFNPHYFCANVPNPRLKVDRDLKLQPDRPDKVSKDAGYRTPHSRFWLGEPTAWNWFPRWSMSGLSMGEVIHMAKHNENDNYPTGYIFRVDVTGIKSRGRFLKGWFHLKITLDVDHNVFTLNATSPVPVIDRKRVAEVLNNSVVDKLMVTARGRMATSGKPRAINVQGIIRRSWVGGIGQFVQDFPNCAETGYTQEYVTQQFMPCGVVQYGEAVVSRKYFRLEQWPWKGRDRGTMSPRLFDVGTMLYQPLPPLMSPDYGNNFYYTRTADNFTRTKYGKTHLNKDGLTEIHLNYRLDNSFSNHYYDLDFVVNGIVAKANIWDNPPYPPYPKHADKIFSKSRAFRKLTMEVSQRMFSEFEGN</sequence>
<dbReference type="EMBL" id="LNIX01000004">
    <property type="protein sequence ID" value="OXA55380.1"/>
    <property type="molecule type" value="Genomic_DNA"/>
</dbReference>
<keyword evidence="3" id="KW-1185">Reference proteome</keyword>
<evidence type="ECO:0000313" key="3">
    <source>
        <dbReference type="Proteomes" id="UP000198287"/>
    </source>
</evidence>